<dbReference type="PANTHER" id="PTHR34400:SF4">
    <property type="entry name" value="MEMBRANE PROTEIN"/>
    <property type="match status" value="1"/>
</dbReference>
<protein>
    <submittedName>
        <fullName evidence="2">Ferritin-like protein</fullName>
    </submittedName>
</protein>
<feature type="domain" description="Iminophenyl-pyruvate dimer synthase" evidence="1">
    <location>
        <begin position="28"/>
        <end position="259"/>
    </location>
</feature>
<accession>A0ABP7IHF2</accession>
<proteinExistence type="predicted"/>
<comment type="caution">
    <text evidence="2">The sequence shown here is derived from an EMBL/GenBank/DDBJ whole genome shotgun (WGS) entry which is preliminary data.</text>
</comment>
<dbReference type="InterPro" id="IPR009078">
    <property type="entry name" value="Ferritin-like_SF"/>
</dbReference>
<dbReference type="PANTHER" id="PTHR34400">
    <property type="match status" value="1"/>
</dbReference>
<dbReference type="RefSeq" id="WP_344943095.1">
    <property type="nucleotide sequence ID" value="NZ_BAAAZR010000010.1"/>
</dbReference>
<dbReference type="Proteomes" id="UP001500888">
    <property type="component" value="Unassembled WGS sequence"/>
</dbReference>
<evidence type="ECO:0000259" key="1">
    <source>
        <dbReference type="Pfam" id="PF12902"/>
    </source>
</evidence>
<evidence type="ECO:0000313" key="3">
    <source>
        <dbReference type="Proteomes" id="UP001500888"/>
    </source>
</evidence>
<dbReference type="SUPFAM" id="SSF47240">
    <property type="entry name" value="Ferritin-like"/>
    <property type="match status" value="1"/>
</dbReference>
<dbReference type="EMBL" id="BAAAZR010000010">
    <property type="protein sequence ID" value="GAA3818502.1"/>
    <property type="molecule type" value="Genomic_DNA"/>
</dbReference>
<sequence>MTPSPPPLLPLTLAHQPIGSIEELAAHLQTALTIELSTIPPYLCALYSITDPASEASRLIRGVVIEEMLHMMQVANLMNAIGVVPSLDREHVPTYPSYLLGHAAGGPFVQLQPLSPVLARTVFMRIEQPEPSPDAPAEGEPYDTIGQFYKAIELGFDACVKKYGAKRVFGRDTGFQRDDTYFGAGGGRLLLVHDLDGAKAAIEEIVQQGEGAQIQAPPVPYEEPYGGYDHYGDRPDGTYGPIIGTPWELSHYRRFQRIADGEVGLPPVYPMQANPSGAGLDGDTRRLSDLFDNCYTLVLTAIGEAVGKPAQPNPFFQTAFPVMQAALPALATLLMRTPLNPAADPGLGPNAGPAFAYRPRPIEEIVAEAADLLARPPGGLGGDYRQAWRRNLGAAHRALAGAATGGLTLNAAHG</sequence>
<reference evidence="3" key="1">
    <citation type="journal article" date="2019" name="Int. J. Syst. Evol. Microbiol.">
        <title>The Global Catalogue of Microorganisms (GCM) 10K type strain sequencing project: providing services to taxonomists for standard genome sequencing and annotation.</title>
        <authorList>
            <consortium name="The Broad Institute Genomics Platform"/>
            <consortium name="The Broad Institute Genome Sequencing Center for Infectious Disease"/>
            <person name="Wu L."/>
            <person name="Ma J."/>
        </authorList>
    </citation>
    <scope>NUCLEOTIDE SEQUENCE [LARGE SCALE GENOMIC DNA]</scope>
    <source>
        <strain evidence="3">JCM 16908</strain>
    </source>
</reference>
<dbReference type="InterPro" id="IPR012347">
    <property type="entry name" value="Ferritin-like"/>
</dbReference>
<gene>
    <name evidence="2" type="ORF">GCM10022226_43800</name>
</gene>
<organism evidence="2 3">
    <name type="scientific">Sphaerisporangium flaviroseum</name>
    <dbReference type="NCBI Taxonomy" id="509199"/>
    <lineage>
        <taxon>Bacteria</taxon>
        <taxon>Bacillati</taxon>
        <taxon>Actinomycetota</taxon>
        <taxon>Actinomycetes</taxon>
        <taxon>Streptosporangiales</taxon>
        <taxon>Streptosporangiaceae</taxon>
        <taxon>Sphaerisporangium</taxon>
    </lineage>
</organism>
<dbReference type="Gene3D" id="1.20.1260.10">
    <property type="match status" value="1"/>
</dbReference>
<dbReference type="Pfam" id="PF12902">
    <property type="entry name" value="Ferritin-like"/>
    <property type="match status" value="1"/>
</dbReference>
<name>A0ABP7IHF2_9ACTN</name>
<keyword evidence="3" id="KW-1185">Reference proteome</keyword>
<evidence type="ECO:0000313" key="2">
    <source>
        <dbReference type="EMBL" id="GAA3818502.1"/>
    </source>
</evidence>
<dbReference type="InterPro" id="IPR026820">
    <property type="entry name" value="VioB/RebD_dom"/>
</dbReference>